<dbReference type="GO" id="GO:0039694">
    <property type="term" value="P:viral RNA genome replication"/>
    <property type="evidence" value="ECO:0007669"/>
    <property type="project" value="InterPro"/>
</dbReference>
<keyword evidence="3" id="KW-0693">Viral RNA replication</keyword>
<reference evidence="5" key="1">
    <citation type="submission" date="2019-10" db="EMBL/GenBank/DDBJ databases">
        <title>The miscellaneous mycovirome associated to the plant pathogenic fungus Erysiphe necator.</title>
        <authorList>
            <person name="Rodriguez-Romero J."/>
            <person name="Chiapello M."/>
            <person name="Cordoba L."/>
            <person name="Turina M."/>
            <person name="Ayllon M.A."/>
        </authorList>
    </citation>
    <scope>NUCLEOTIDE SEQUENCE</scope>
    <source>
        <strain evidence="5">PMS2_DN14317</strain>
    </source>
</reference>
<dbReference type="InterPro" id="IPR043502">
    <property type="entry name" value="DNA/RNA_pol_sf"/>
</dbReference>
<dbReference type="GO" id="GO:0003968">
    <property type="term" value="F:RNA-directed RNA polymerase activity"/>
    <property type="evidence" value="ECO:0007669"/>
    <property type="project" value="UniProtKB-KW"/>
</dbReference>
<dbReference type="EMBL" id="MN617800">
    <property type="protein sequence ID" value="QKK35406.1"/>
    <property type="molecule type" value="Genomic_RNA"/>
</dbReference>
<organism evidence="5">
    <name type="scientific">Erysiphe necator associated polymycovirus 2</name>
    <dbReference type="NCBI Taxonomy" id="2742556"/>
    <lineage>
        <taxon>Viruses</taxon>
        <taxon>Riboviria</taxon>
        <taxon>Riboviria incertae sedis</taxon>
        <taxon>Polymycoviridae</taxon>
        <taxon>Polymycovirus</taxon>
    </lineage>
</organism>
<evidence type="ECO:0000259" key="4">
    <source>
        <dbReference type="PROSITE" id="PS50507"/>
    </source>
</evidence>
<keyword evidence="2" id="KW-0548">Nucleotidyltransferase</keyword>
<dbReference type="SUPFAM" id="SSF56672">
    <property type="entry name" value="DNA/RNA polymerases"/>
    <property type="match status" value="1"/>
</dbReference>
<keyword evidence="1" id="KW-0808">Transferase</keyword>
<keyword evidence="5" id="KW-0696">RNA-directed RNA polymerase</keyword>
<feature type="domain" description="RdRp catalytic" evidence="4">
    <location>
        <begin position="416"/>
        <end position="559"/>
    </location>
</feature>
<accession>A0A8E3YZC4</accession>
<dbReference type="PROSITE" id="PS50507">
    <property type="entry name" value="RDRP_SSRNA_POS"/>
    <property type="match status" value="1"/>
</dbReference>
<dbReference type="Pfam" id="PF00680">
    <property type="entry name" value="RdRP_1"/>
    <property type="match status" value="1"/>
</dbReference>
<dbReference type="GO" id="GO:0006351">
    <property type="term" value="P:DNA-templated transcription"/>
    <property type="evidence" value="ECO:0007669"/>
    <property type="project" value="InterPro"/>
</dbReference>
<evidence type="ECO:0000313" key="5">
    <source>
        <dbReference type="EMBL" id="QKK35406.1"/>
    </source>
</evidence>
<proteinExistence type="predicted"/>
<evidence type="ECO:0000256" key="1">
    <source>
        <dbReference type="ARBA" id="ARBA00022679"/>
    </source>
</evidence>
<dbReference type="GO" id="GO:0003723">
    <property type="term" value="F:RNA binding"/>
    <property type="evidence" value="ECO:0007669"/>
    <property type="project" value="InterPro"/>
</dbReference>
<sequence>MSGDLPFSSDTDGEPYVVPVSYDDQWVKAENTELQLNAVVDMFMRDTAVTRAKTYHVGGVTGPHGADIVVQHVADKTKLTTDFRTTRANLFRVSGTEDEKLEKLKRNDTVGKSGELSGTRMTRDTSRLRDAVHKASKCVNPSFRIYGLQRKTPLGFGPTPAGDTRPLRPHGLVVINELAKTGLGDDGQPVVDHVYKKTMMDALERGDYTTHDPDTLHPRFLEYVHERITELPPRTEKAMKWACKVMRKSWERNGVRVKARTTDYASKESVEAFVKAGSSGEYTEKGISTRTDPRMVELLYRSLDRFVVAGHSFSTGRAPPPWVHFTQQPVMSFGKTELKAAKEVDGQRQAPVPRFIFNVSPVNYVLASYLHGDLSHSLQDRDPMHGPGFGPVRARAGKFLDKVSCHLVEGKAELTCKAVMSDISKWDANMPEVLIAHAFDLMESMVDKSDLDRHSYATRTLMLNVARRQLLSKVVEHPSGYFVELFGCMPSGSFYTSVLNTVANDLLALSLLGMELMAMGREDELEELVEQASLAADKDLLSYGDNQIIFSSLFEGFGCSYDKTRHAEHLSTFGMKLKVDETDVSDKLSRVRFCSRGVLLTPHGLALTRSHESVMSKLGGRPIDDPACNKLYVRALMVDLVGTDPILYRGLEMMDESIHVPMGYEMSSAKVERIIKPFAKRLYGDTQEGLSAFAQFLGESKPPSRRLLLGLSLSRLDKDAVLHYGTSLMGLETVVAESLGKIGEWLDSMTPDGYRRYLIDTGQLDNIYGP</sequence>
<evidence type="ECO:0000256" key="3">
    <source>
        <dbReference type="ARBA" id="ARBA00022953"/>
    </source>
</evidence>
<protein>
    <submittedName>
        <fullName evidence="5">RNA-dependent RNA polymerase</fullName>
    </submittedName>
</protein>
<name>A0A8E3YZC4_9VIRU</name>
<dbReference type="InterPro" id="IPR007094">
    <property type="entry name" value="RNA-dir_pol_PSvirus"/>
</dbReference>
<evidence type="ECO:0000256" key="2">
    <source>
        <dbReference type="ARBA" id="ARBA00022695"/>
    </source>
</evidence>
<dbReference type="InterPro" id="IPR001205">
    <property type="entry name" value="RNA-dir_pol_C"/>
</dbReference>